<dbReference type="EMBL" id="BARS01030219">
    <property type="protein sequence ID" value="GAG19289.1"/>
    <property type="molecule type" value="Genomic_DNA"/>
</dbReference>
<dbReference type="AlphaFoldDB" id="X0VLR8"/>
<gene>
    <name evidence="1" type="ORF">S01H1_47149</name>
</gene>
<proteinExistence type="predicted"/>
<evidence type="ECO:0000313" key="1">
    <source>
        <dbReference type="EMBL" id="GAG19289.1"/>
    </source>
</evidence>
<protein>
    <submittedName>
        <fullName evidence="1">Uncharacterized protein</fullName>
    </submittedName>
</protein>
<accession>X0VLR8</accession>
<reference evidence="1" key="1">
    <citation type="journal article" date="2014" name="Front. Microbiol.">
        <title>High frequency of phylogenetically diverse reductive dehalogenase-homologous genes in deep subseafloor sedimentary metagenomes.</title>
        <authorList>
            <person name="Kawai M."/>
            <person name="Futagami T."/>
            <person name="Toyoda A."/>
            <person name="Takaki Y."/>
            <person name="Nishi S."/>
            <person name="Hori S."/>
            <person name="Arai W."/>
            <person name="Tsubouchi T."/>
            <person name="Morono Y."/>
            <person name="Uchiyama I."/>
            <person name="Ito T."/>
            <person name="Fujiyama A."/>
            <person name="Inagaki F."/>
            <person name="Takami H."/>
        </authorList>
    </citation>
    <scope>NUCLEOTIDE SEQUENCE</scope>
    <source>
        <strain evidence="1">Expedition CK06-06</strain>
    </source>
</reference>
<name>X0VLR8_9ZZZZ</name>
<organism evidence="1">
    <name type="scientific">marine sediment metagenome</name>
    <dbReference type="NCBI Taxonomy" id="412755"/>
    <lineage>
        <taxon>unclassified sequences</taxon>
        <taxon>metagenomes</taxon>
        <taxon>ecological metagenomes</taxon>
    </lineage>
</organism>
<sequence length="89" mass="9806">MVRDELRVNIIIKGDRIFLGAQATDCDPKMATMQGNLQTALESIPSFVEEANRQWDAAPRNPKSTIPEPVAPVRTAAVKPTQAAQPKFF</sequence>
<comment type="caution">
    <text evidence="1">The sequence shown here is derived from an EMBL/GenBank/DDBJ whole genome shotgun (WGS) entry which is preliminary data.</text>
</comment>